<reference evidence="1" key="1">
    <citation type="submission" date="2014-12" db="EMBL/GenBank/DDBJ databases">
        <title>Insight into the proteome of Arion vulgaris.</title>
        <authorList>
            <person name="Aradska J."/>
            <person name="Bulat T."/>
            <person name="Smidak R."/>
            <person name="Sarate P."/>
            <person name="Gangsoo J."/>
            <person name="Sialana F."/>
            <person name="Bilban M."/>
            <person name="Lubec G."/>
        </authorList>
    </citation>
    <scope>NUCLEOTIDE SEQUENCE</scope>
    <source>
        <tissue evidence="1">Skin</tissue>
    </source>
</reference>
<protein>
    <submittedName>
        <fullName evidence="1">Uncharacterized protein</fullName>
    </submittedName>
</protein>
<organism evidence="1">
    <name type="scientific">Arion vulgaris</name>
    <dbReference type="NCBI Taxonomy" id="1028688"/>
    <lineage>
        <taxon>Eukaryota</taxon>
        <taxon>Metazoa</taxon>
        <taxon>Spiralia</taxon>
        <taxon>Lophotrochozoa</taxon>
        <taxon>Mollusca</taxon>
        <taxon>Gastropoda</taxon>
        <taxon>Heterobranchia</taxon>
        <taxon>Euthyneura</taxon>
        <taxon>Panpulmonata</taxon>
        <taxon>Eupulmonata</taxon>
        <taxon>Stylommatophora</taxon>
        <taxon>Helicina</taxon>
        <taxon>Arionoidea</taxon>
        <taxon>Arionidae</taxon>
        <taxon>Arion</taxon>
    </lineage>
</organism>
<sequence length="49" mass="5651">MCASASLARVKKCLKQMDLLHCTKIYPKLLSSTLQAWHDISREYCTKHV</sequence>
<accession>A0A0B7BV50</accession>
<name>A0A0B7BV50_9EUPU</name>
<evidence type="ECO:0000313" key="1">
    <source>
        <dbReference type="EMBL" id="CEK97074.1"/>
    </source>
</evidence>
<feature type="non-terminal residue" evidence="1">
    <location>
        <position position="49"/>
    </location>
</feature>
<dbReference type="EMBL" id="HACG01050209">
    <property type="protein sequence ID" value="CEK97074.1"/>
    <property type="molecule type" value="Transcribed_RNA"/>
</dbReference>
<dbReference type="AlphaFoldDB" id="A0A0B7BV50"/>
<proteinExistence type="predicted"/>
<gene>
    <name evidence="1" type="primary">ORF214551</name>
</gene>